<dbReference type="InterPro" id="IPR036291">
    <property type="entry name" value="NAD(P)-bd_dom_sf"/>
</dbReference>
<reference evidence="2 3" key="1">
    <citation type="submission" date="2019-09" db="EMBL/GenBank/DDBJ databases">
        <title>Draft genome sequence of the thermophilic Saccharopolyspora hirsuta VKM Ac-666T.</title>
        <authorList>
            <person name="Lobastova T.G."/>
            <person name="Fokina V."/>
            <person name="Bragin E.Y."/>
            <person name="Shtratnikova V.Y."/>
            <person name="Starodumova I.P."/>
            <person name="Tarlachkov S.V."/>
            <person name="Donova M.V."/>
        </authorList>
    </citation>
    <scope>NUCLEOTIDE SEQUENCE [LARGE SCALE GENOMIC DNA]</scope>
    <source>
        <strain evidence="2 3">VKM Ac-666</strain>
    </source>
</reference>
<comment type="caution">
    <text evidence="2">The sequence shown here is derived from an EMBL/GenBank/DDBJ whole genome shotgun (WGS) entry which is preliminary data.</text>
</comment>
<dbReference type="RefSeq" id="WP_150065554.1">
    <property type="nucleotide sequence ID" value="NZ_VWPH01000002.1"/>
</dbReference>
<accession>A0A5M7C5W7</accession>
<feature type="compositionally biased region" description="Low complexity" evidence="1">
    <location>
        <begin position="40"/>
        <end position="54"/>
    </location>
</feature>
<feature type="region of interest" description="Disordered" evidence="1">
    <location>
        <begin position="1"/>
        <end position="54"/>
    </location>
</feature>
<dbReference type="SUPFAM" id="SSF51735">
    <property type="entry name" value="NAD(P)-binding Rossmann-fold domains"/>
    <property type="match status" value="1"/>
</dbReference>
<feature type="compositionally biased region" description="Basic residues" evidence="1">
    <location>
        <begin position="1"/>
        <end position="22"/>
    </location>
</feature>
<dbReference type="Proteomes" id="UP000323946">
    <property type="component" value="Unassembled WGS sequence"/>
</dbReference>
<dbReference type="Gene3D" id="3.40.50.720">
    <property type="entry name" value="NAD(P)-binding Rossmann-like Domain"/>
    <property type="match status" value="1"/>
</dbReference>
<evidence type="ECO:0000256" key="1">
    <source>
        <dbReference type="SAM" id="MobiDB-lite"/>
    </source>
</evidence>
<evidence type="ECO:0000313" key="2">
    <source>
        <dbReference type="EMBL" id="KAA5837392.1"/>
    </source>
</evidence>
<name>A0A5M7C5W7_SACHI</name>
<protein>
    <submittedName>
        <fullName evidence="2">SDR family oxidoreductase</fullName>
    </submittedName>
</protein>
<sequence length="119" mass="12603">MARPPRHRPHRRARPPGPRLHRERTGDDHPARRPQPPGTAPAGPTALRPGPDLVRAGGRAAGLLFGSIAAEHDVGYYDPAKAAVASFAVGLAADLGPRDIRGNCISPGYIADMEFFNGT</sequence>
<dbReference type="EMBL" id="VWPH01000002">
    <property type="protein sequence ID" value="KAA5837392.1"/>
    <property type="molecule type" value="Genomic_DNA"/>
</dbReference>
<dbReference type="Pfam" id="PF13561">
    <property type="entry name" value="adh_short_C2"/>
    <property type="match status" value="1"/>
</dbReference>
<proteinExistence type="predicted"/>
<dbReference type="AlphaFoldDB" id="A0A5M7C5W7"/>
<organism evidence="2 3">
    <name type="scientific">Saccharopolyspora hirsuta</name>
    <dbReference type="NCBI Taxonomy" id="1837"/>
    <lineage>
        <taxon>Bacteria</taxon>
        <taxon>Bacillati</taxon>
        <taxon>Actinomycetota</taxon>
        <taxon>Actinomycetes</taxon>
        <taxon>Pseudonocardiales</taxon>
        <taxon>Pseudonocardiaceae</taxon>
        <taxon>Saccharopolyspora</taxon>
    </lineage>
</organism>
<gene>
    <name evidence="2" type="ORF">F1721_04530</name>
</gene>
<keyword evidence="3" id="KW-1185">Reference proteome</keyword>
<dbReference type="InterPro" id="IPR002347">
    <property type="entry name" value="SDR_fam"/>
</dbReference>
<evidence type="ECO:0000313" key="3">
    <source>
        <dbReference type="Proteomes" id="UP000323946"/>
    </source>
</evidence>